<dbReference type="AlphaFoldDB" id="A0A085V627"/>
<feature type="compositionally biased region" description="Basic and acidic residues" evidence="1">
    <location>
        <begin position="23"/>
        <end position="49"/>
    </location>
</feature>
<organism evidence="2 3">
    <name type="scientific">Pseudomonas syringae</name>
    <dbReference type="NCBI Taxonomy" id="317"/>
    <lineage>
        <taxon>Bacteria</taxon>
        <taxon>Pseudomonadati</taxon>
        <taxon>Pseudomonadota</taxon>
        <taxon>Gammaproteobacteria</taxon>
        <taxon>Pseudomonadales</taxon>
        <taxon>Pseudomonadaceae</taxon>
        <taxon>Pseudomonas</taxon>
    </lineage>
</organism>
<dbReference type="Proteomes" id="UP000028643">
    <property type="component" value="Unassembled WGS sequence"/>
</dbReference>
<feature type="region of interest" description="Disordered" evidence="1">
    <location>
        <begin position="1"/>
        <end position="60"/>
    </location>
</feature>
<reference evidence="2 3" key="1">
    <citation type="submission" date="2014-07" db="EMBL/GenBank/DDBJ databases">
        <title>Draft Genome Sequences of Environmental Pseudomonas syringae strains.</title>
        <authorList>
            <person name="Baltrus D.A."/>
            <person name="Berge O."/>
            <person name="Morris C."/>
        </authorList>
    </citation>
    <scope>NUCLEOTIDE SEQUENCE [LARGE SCALE GENOMIC DNA]</scope>
    <source>
        <strain evidence="2 3">CEB003</strain>
    </source>
</reference>
<evidence type="ECO:0000256" key="1">
    <source>
        <dbReference type="SAM" id="MobiDB-lite"/>
    </source>
</evidence>
<accession>A0A085V627</accession>
<name>A0A085V627_PSESX</name>
<comment type="caution">
    <text evidence="2">The sequence shown here is derived from an EMBL/GenBank/DDBJ whole genome shotgun (WGS) entry which is preliminary data.</text>
</comment>
<dbReference type="EMBL" id="JPQT01000108">
    <property type="protein sequence ID" value="KFE50890.1"/>
    <property type="molecule type" value="Genomic_DNA"/>
</dbReference>
<proteinExistence type="predicted"/>
<sequence length="60" mass="6701">MAHEKRTVRGDNINDPDASPADIADHQQRTEETRQEQEQTGGDHDDQGHAPKVPDSTNPR</sequence>
<evidence type="ECO:0000313" key="2">
    <source>
        <dbReference type="EMBL" id="KFE50890.1"/>
    </source>
</evidence>
<dbReference type="RefSeq" id="WP_047576152.1">
    <property type="nucleotide sequence ID" value="NZ_JPQT01000108.1"/>
</dbReference>
<protein>
    <submittedName>
        <fullName evidence="2">Uncharacterized protein</fullName>
    </submittedName>
</protein>
<dbReference type="PATRIC" id="fig|317.174.peg.3237"/>
<evidence type="ECO:0000313" key="3">
    <source>
        <dbReference type="Proteomes" id="UP000028643"/>
    </source>
</evidence>
<gene>
    <name evidence="2" type="ORF">IV02_15830</name>
</gene>